<evidence type="ECO:0000313" key="2">
    <source>
        <dbReference type="Proteomes" id="UP000243819"/>
    </source>
</evidence>
<dbReference type="EMBL" id="FOIF01000028">
    <property type="protein sequence ID" value="SES99037.1"/>
    <property type="molecule type" value="Genomic_DNA"/>
</dbReference>
<sequence>MDFYKINDKTISREKIIKYIDKILTMRSLGHSQAEVANLINTDRTFISRIESLGEVRKGKTIALVGFPIGNAQEVRDLAQKYGVNYVFLLSEKERWEFLISQTGLELFDQLIKIVGEIRKYDTVILMGSDMRIKVLESLLDNEVIGINIGESPIKKDVYVDLEYLDRVFQNIV</sequence>
<accession>A0A1I0AXT3</accession>
<evidence type="ECO:0000313" key="1">
    <source>
        <dbReference type="EMBL" id="SES99037.1"/>
    </source>
</evidence>
<dbReference type="STRING" id="1120990.SAMN03080614_102820"/>
<dbReference type="Proteomes" id="UP000243819">
    <property type="component" value="Unassembled WGS sequence"/>
</dbReference>
<evidence type="ECO:0008006" key="3">
    <source>
        <dbReference type="Google" id="ProtNLM"/>
    </source>
</evidence>
<proteinExistence type="predicted"/>
<reference evidence="2" key="1">
    <citation type="submission" date="2016-10" db="EMBL/GenBank/DDBJ databases">
        <authorList>
            <person name="Varghese N."/>
            <person name="Submissions S."/>
        </authorList>
    </citation>
    <scope>NUCLEOTIDE SEQUENCE [LARGE SCALE GENOMIC DNA]</scope>
    <source>
        <strain evidence="2">DSM 13577</strain>
    </source>
</reference>
<dbReference type="RefSeq" id="WP_091350876.1">
    <property type="nucleotide sequence ID" value="NZ_FOIF01000028.1"/>
</dbReference>
<protein>
    <recommendedName>
        <fullName evidence="3">Transcriptional regulator</fullName>
    </recommendedName>
</protein>
<organism evidence="1 2">
    <name type="scientific">Anaerobranca gottschalkii DSM 13577</name>
    <dbReference type="NCBI Taxonomy" id="1120990"/>
    <lineage>
        <taxon>Bacteria</taxon>
        <taxon>Bacillati</taxon>
        <taxon>Bacillota</taxon>
        <taxon>Clostridia</taxon>
        <taxon>Eubacteriales</taxon>
        <taxon>Proteinivoracaceae</taxon>
        <taxon>Anaerobranca</taxon>
    </lineage>
</organism>
<dbReference type="OrthoDB" id="1808039at2"/>
<gene>
    <name evidence="1" type="ORF">SAMN03080614_102820</name>
</gene>
<dbReference type="AlphaFoldDB" id="A0A1I0AXT3"/>
<keyword evidence="2" id="KW-1185">Reference proteome</keyword>
<name>A0A1I0AXT3_9FIRM</name>